<feature type="region of interest" description="Disordered" evidence="1">
    <location>
        <begin position="1268"/>
        <end position="1324"/>
    </location>
</feature>
<feature type="region of interest" description="Disordered" evidence="1">
    <location>
        <begin position="1108"/>
        <end position="1194"/>
    </location>
</feature>
<dbReference type="InterPro" id="IPR032675">
    <property type="entry name" value="LRR_dom_sf"/>
</dbReference>
<comment type="caution">
    <text evidence="2">The sequence shown here is derived from an EMBL/GenBank/DDBJ whole genome shotgun (WGS) entry which is preliminary data.</text>
</comment>
<feature type="region of interest" description="Disordered" evidence="1">
    <location>
        <begin position="732"/>
        <end position="752"/>
    </location>
</feature>
<feature type="compositionally biased region" description="Low complexity" evidence="1">
    <location>
        <begin position="1123"/>
        <end position="1137"/>
    </location>
</feature>
<feature type="region of interest" description="Disordered" evidence="1">
    <location>
        <begin position="136"/>
        <end position="188"/>
    </location>
</feature>
<feature type="compositionally biased region" description="Low complexity" evidence="1">
    <location>
        <begin position="739"/>
        <end position="752"/>
    </location>
</feature>
<evidence type="ECO:0000256" key="1">
    <source>
        <dbReference type="SAM" id="MobiDB-lite"/>
    </source>
</evidence>
<dbReference type="Gene3D" id="3.80.10.10">
    <property type="entry name" value="Ribonuclease Inhibitor"/>
    <property type="match status" value="1"/>
</dbReference>
<organism evidence="2 3">
    <name type="scientific">Mortierella polycephala</name>
    <dbReference type="NCBI Taxonomy" id="41804"/>
    <lineage>
        <taxon>Eukaryota</taxon>
        <taxon>Fungi</taxon>
        <taxon>Fungi incertae sedis</taxon>
        <taxon>Mucoromycota</taxon>
        <taxon>Mortierellomycotina</taxon>
        <taxon>Mortierellomycetes</taxon>
        <taxon>Mortierellales</taxon>
        <taxon>Mortierellaceae</taxon>
        <taxon>Mortierella</taxon>
    </lineage>
</organism>
<dbReference type="SUPFAM" id="SSF52047">
    <property type="entry name" value="RNI-like"/>
    <property type="match status" value="1"/>
</dbReference>
<sequence length="1338" mass="147272">MLQPTNTNTGEYQMVQQNGIQGIVPVSLDEDGFPCVYLCDINNLFPNTSTVSSCGLRISFAVNRFGLPVLDVESDNSPLEWSREATAARIAAAAASATVTHVNTVHTHPVSGFLESDIDLNLHSRGYLSGGLSYRDSGGHNTESEDSFDMAESASSLSDENDDENVEQEADGEEQRDEEAPLRFLRSPRSIQAEGSYPVITDQRVENVTTIFVRDAPPAFEDIVANPTDARHPPPYYEAIDSGTVQQAIEAQTPHVAVPVSSMDDPSERHLVHDRIGIIKRISQDILGQKYEAESCPHPPLFIILPENPLQWSIDNILHNKMRLYFLCDCCRYDMSARDMHIEQFRGAGIGSYKRSVHVDETRGFEIQMDQFQDQMLLIKFGHYIVHLLRMLQHGVSLEDVFVATAFDRYDPEMSGTSRIRADQQRFQKLRQNVERSIAFMEALHGDDYDDEDAEAVKRLDMNDFRILDWIIKRAPSHPLKSSSGSMTLSPSSASSSNTSHDQDLSMIDIHRGGSGLYKVVIRKGQVRWACGKHYQLAYNNLDMNFAAKLGFLQTTLDTHIRSAVMVGTDEDQLNTRFIAVSKIMSLFCVDFTLNWDLEASQLQTLTNFLIQEATSISTVAVRLSKKVPPLAWRKNVSMRNGDDQPINAIVNLIRNRRVRHLILEGDIDLMTVPNIGTMDFSNLDILSIMKTNNRGYAYNSNISSGASIHSNDTADTDGSSSQANRSYSQNTFIPETMSNTIRSNSSGSSEVGGVRVNRKLELSANLSSTNITRLYMVECKANNEGKARLLESLEELLTDAGPFLEDLEFRFMGFNDKHAHALEFGTRPFAGTDDCRLRRLVIHGKGLEQGGVSALRRVLKRATQVTRPDGSSTTAGIPAPLSNRVNHTNGGAVMVAAAMSAEESGSPSFGNMLRHITLIHLELCSIDSLDDSDWARLLVGLDLRRLTTLNLQGVWFGDRAMAVLARTGESSDTDTAVDLSSPPQSPLTETSSFSYSSSSVTSPTSVSVSSSTPMQLQTLQLNCPALSHKGVQHLYRLLSRLAHLSNLSLHGLRKVNSDGWMDILSRIVYRWIEVVDIVSSGFDDECAQYLVCGIRGRDQIPETFPVSTEVSEPGLPAYSNRNTQPTTNTATSPAPSFVTVGSNTRDPLSSRLLGSVSSSLPNNSMSPALRSRPRGRANDADMPSTPGHNPSQKYLEIDLRYTDTSDKGLADLRAKLVGQAKRVIVRMRDGEEEEYDHDNAIVTESLGVQRGLEATVREDMVGAEKWKRNGKGRAPISSASQTSGVFPGSLSSLMSKSSPSGFSSSASGSSSTGSHQNLKSSSSSTFLRLRNAFSKKS</sequence>
<keyword evidence="3" id="KW-1185">Reference proteome</keyword>
<feature type="compositionally biased region" description="Low complexity" evidence="1">
    <location>
        <begin position="1289"/>
        <end position="1315"/>
    </location>
</feature>
<proteinExistence type="predicted"/>
<dbReference type="EMBL" id="JAAAJA010000377">
    <property type="protein sequence ID" value="KAG0254904.1"/>
    <property type="molecule type" value="Genomic_DNA"/>
</dbReference>
<feature type="compositionally biased region" description="Low complexity" evidence="1">
    <location>
        <begin position="482"/>
        <end position="500"/>
    </location>
</feature>
<dbReference type="OrthoDB" id="2439872at2759"/>
<feature type="compositionally biased region" description="Low complexity" evidence="1">
    <location>
        <begin position="1150"/>
        <end position="1170"/>
    </location>
</feature>
<protein>
    <submittedName>
        <fullName evidence="2">Uncharacterized protein</fullName>
    </submittedName>
</protein>
<feature type="compositionally biased region" description="Low complexity" evidence="1">
    <location>
        <begin position="987"/>
        <end position="1000"/>
    </location>
</feature>
<feature type="region of interest" description="Disordered" evidence="1">
    <location>
        <begin position="973"/>
        <end position="1000"/>
    </location>
</feature>
<name>A0A9P6PVF4_9FUNG</name>
<reference evidence="2" key="1">
    <citation type="journal article" date="2020" name="Fungal Divers.">
        <title>Resolving the Mortierellaceae phylogeny through synthesis of multi-gene phylogenetics and phylogenomics.</title>
        <authorList>
            <person name="Vandepol N."/>
            <person name="Liber J."/>
            <person name="Desiro A."/>
            <person name="Na H."/>
            <person name="Kennedy M."/>
            <person name="Barry K."/>
            <person name="Grigoriev I.V."/>
            <person name="Miller A.N."/>
            <person name="O'Donnell K."/>
            <person name="Stajich J.E."/>
            <person name="Bonito G."/>
        </authorList>
    </citation>
    <scope>NUCLEOTIDE SEQUENCE</scope>
    <source>
        <strain evidence="2">KOD948</strain>
    </source>
</reference>
<evidence type="ECO:0000313" key="2">
    <source>
        <dbReference type="EMBL" id="KAG0254904.1"/>
    </source>
</evidence>
<gene>
    <name evidence="2" type="ORF">BG011_005442</name>
</gene>
<feature type="region of interest" description="Disordered" evidence="1">
    <location>
        <begin position="478"/>
        <end position="502"/>
    </location>
</feature>
<dbReference type="Proteomes" id="UP000726737">
    <property type="component" value="Unassembled WGS sequence"/>
</dbReference>
<evidence type="ECO:0000313" key="3">
    <source>
        <dbReference type="Proteomes" id="UP000726737"/>
    </source>
</evidence>
<feature type="compositionally biased region" description="Acidic residues" evidence="1">
    <location>
        <begin position="159"/>
        <end position="177"/>
    </location>
</feature>
<accession>A0A9P6PVF4</accession>